<accession>A0AAD7ARK4</accession>
<evidence type="ECO:0000313" key="2">
    <source>
        <dbReference type="Proteomes" id="UP001218218"/>
    </source>
</evidence>
<evidence type="ECO:0000313" key="1">
    <source>
        <dbReference type="EMBL" id="KAJ7366676.1"/>
    </source>
</evidence>
<organism evidence="1 2">
    <name type="scientific">Mycena albidolilacea</name>
    <dbReference type="NCBI Taxonomy" id="1033008"/>
    <lineage>
        <taxon>Eukaryota</taxon>
        <taxon>Fungi</taxon>
        <taxon>Dikarya</taxon>
        <taxon>Basidiomycota</taxon>
        <taxon>Agaricomycotina</taxon>
        <taxon>Agaricomycetes</taxon>
        <taxon>Agaricomycetidae</taxon>
        <taxon>Agaricales</taxon>
        <taxon>Marasmiineae</taxon>
        <taxon>Mycenaceae</taxon>
        <taxon>Mycena</taxon>
    </lineage>
</organism>
<gene>
    <name evidence="1" type="ORF">DFH08DRAFT_835130</name>
</gene>
<keyword evidence="2" id="KW-1185">Reference proteome</keyword>
<proteinExistence type="predicted"/>
<sequence length="328" mass="37136">MKDWLARSAPLPVPISTFNRTDNPDWEDMSPIFDELLKISPRWRSFRICSPVPLAFLRRMGEYEKESLEEVDLGSDLSRLYDPGTTLSFGTTPRLRKLRMVGNSPCSIHWAQLTDLQLYLDASSPSELSLVILARCSNLVNASIFIYSPAALPELETDIFTLHQLSTLSFDLSLAPGNCMLLLHLRVPALKHLRLKLDWDMEWTDAQFTAFQLRSPNITQLEISFSELTSDDLRTALAHAPSLTHLSVINCSRCIGDGLTFALLYRDGFTPLVPSLRNLVFDFCGNGLSEIILASMIMSRWRATPSLSSRPAVARWTYLRFFWGALEF</sequence>
<dbReference type="Proteomes" id="UP001218218">
    <property type="component" value="Unassembled WGS sequence"/>
</dbReference>
<dbReference type="EMBL" id="JARIHO010000002">
    <property type="protein sequence ID" value="KAJ7366676.1"/>
    <property type="molecule type" value="Genomic_DNA"/>
</dbReference>
<reference evidence="1" key="1">
    <citation type="submission" date="2023-03" db="EMBL/GenBank/DDBJ databases">
        <title>Massive genome expansion in bonnet fungi (Mycena s.s.) driven by repeated elements and novel gene families across ecological guilds.</title>
        <authorList>
            <consortium name="Lawrence Berkeley National Laboratory"/>
            <person name="Harder C.B."/>
            <person name="Miyauchi S."/>
            <person name="Viragh M."/>
            <person name="Kuo A."/>
            <person name="Thoen E."/>
            <person name="Andreopoulos B."/>
            <person name="Lu D."/>
            <person name="Skrede I."/>
            <person name="Drula E."/>
            <person name="Henrissat B."/>
            <person name="Morin E."/>
            <person name="Kohler A."/>
            <person name="Barry K."/>
            <person name="LaButti K."/>
            <person name="Morin E."/>
            <person name="Salamov A."/>
            <person name="Lipzen A."/>
            <person name="Mereny Z."/>
            <person name="Hegedus B."/>
            <person name="Baldrian P."/>
            <person name="Stursova M."/>
            <person name="Weitz H."/>
            <person name="Taylor A."/>
            <person name="Grigoriev I.V."/>
            <person name="Nagy L.G."/>
            <person name="Martin F."/>
            <person name="Kauserud H."/>
        </authorList>
    </citation>
    <scope>NUCLEOTIDE SEQUENCE</scope>
    <source>
        <strain evidence="1">CBHHK002</strain>
    </source>
</reference>
<dbReference type="InterPro" id="IPR032675">
    <property type="entry name" value="LRR_dom_sf"/>
</dbReference>
<dbReference type="SUPFAM" id="SSF52047">
    <property type="entry name" value="RNI-like"/>
    <property type="match status" value="1"/>
</dbReference>
<protein>
    <submittedName>
        <fullName evidence="1">Uncharacterized protein</fullName>
    </submittedName>
</protein>
<dbReference type="Gene3D" id="3.80.10.10">
    <property type="entry name" value="Ribonuclease Inhibitor"/>
    <property type="match status" value="1"/>
</dbReference>
<comment type="caution">
    <text evidence="1">The sequence shown here is derived from an EMBL/GenBank/DDBJ whole genome shotgun (WGS) entry which is preliminary data.</text>
</comment>
<dbReference type="AlphaFoldDB" id="A0AAD7ARK4"/>
<name>A0AAD7ARK4_9AGAR</name>